<dbReference type="Proteomes" id="UP000270112">
    <property type="component" value="Unassembled WGS sequence"/>
</dbReference>
<dbReference type="OrthoDB" id="3177292at2"/>
<dbReference type="AlphaFoldDB" id="A0A3N0ITG7"/>
<dbReference type="EMBL" id="PPTT01000048">
    <property type="protein sequence ID" value="RDB63653.1"/>
    <property type="molecule type" value="Genomic_DNA"/>
</dbReference>
<dbReference type="EMBL" id="QICC01000093">
    <property type="protein sequence ID" value="RNM40278.1"/>
    <property type="molecule type" value="Genomic_DNA"/>
</dbReference>
<evidence type="ECO:0000313" key="4">
    <source>
        <dbReference type="Proteomes" id="UP000270112"/>
    </source>
</evidence>
<proteinExistence type="predicted"/>
<protein>
    <submittedName>
        <fullName evidence="2">Uncharacterized protein</fullName>
    </submittedName>
</protein>
<evidence type="ECO:0000313" key="3">
    <source>
        <dbReference type="Proteomes" id="UP000253817"/>
    </source>
</evidence>
<gene>
    <name evidence="1" type="ORF">C1876_16780</name>
    <name evidence="2" type="ORF">DMP09_15095</name>
</gene>
<reference evidence="4" key="2">
    <citation type="submission" date="2018-05" db="EMBL/GenBank/DDBJ databases">
        <title>Genome Sequencing of selected type strains of the family Eggerthellaceae.</title>
        <authorList>
            <person name="Danylec N."/>
            <person name="Stoll D.A."/>
            <person name="Doetsch A."/>
            <person name="Huch M."/>
        </authorList>
    </citation>
    <scope>NUCLEOTIDE SEQUENCE [LARGE SCALE GENOMIC DNA]</scope>
    <source>
        <strain evidence="4">DSM 16107</strain>
    </source>
</reference>
<evidence type="ECO:0000313" key="1">
    <source>
        <dbReference type="EMBL" id="RDB63653.1"/>
    </source>
</evidence>
<sequence>MERNPAMRAAEGAVEWAKLPYAPDPSITNYERLLLDALHAAKSTETCEPIMLQMRGMAASHWACLSRMLVMDRPELAARIHPHYTPALDGQAGTTWLQLQFAAVTGRRPAVRSWRHARGAVAR</sequence>
<reference evidence="2" key="3">
    <citation type="journal article" date="2019" name="Microbiol. Resour. Announc.">
        <title>Draft Genome Sequences of Type Strains of Gordonibacter faecihominis, Paraeggerthella hongkongensis, Parvibacter caecicola,Slackia equolifaciens, Slackia faecicanis, and Slackia isoflavoniconvertens.</title>
        <authorList>
            <person name="Danylec N."/>
            <person name="Stoll D.A."/>
            <person name="Dotsch A."/>
            <person name="Huch M."/>
        </authorList>
    </citation>
    <scope>NUCLEOTIDE SEQUENCE</scope>
    <source>
        <strain evidence="2">DSM 16107</strain>
    </source>
</reference>
<evidence type="ECO:0000313" key="2">
    <source>
        <dbReference type="EMBL" id="RNM40278.1"/>
    </source>
</evidence>
<comment type="caution">
    <text evidence="2">The sequence shown here is derived from an EMBL/GenBank/DDBJ whole genome shotgun (WGS) entry which is preliminary data.</text>
</comment>
<reference evidence="1 3" key="1">
    <citation type="journal article" date="2018" name="Elife">
        <title>Discovery and characterization of a prevalent human gut bacterial enzyme sufficient for the inactivation of a family of plant toxins.</title>
        <authorList>
            <person name="Koppel N."/>
            <person name="Bisanz J.E."/>
            <person name="Pandelia M.E."/>
            <person name="Turnbaugh P.J."/>
            <person name="Balskus E.P."/>
        </authorList>
    </citation>
    <scope>NUCLEOTIDE SEQUENCE [LARGE SCALE GENOMIC DNA]</scope>
    <source>
        <strain evidence="1 3">DSM 16107</strain>
    </source>
</reference>
<keyword evidence="3" id="KW-1185">Reference proteome</keyword>
<organism evidence="2 4">
    <name type="scientific">Eggerthella sinensis</name>
    <dbReference type="NCBI Taxonomy" id="242230"/>
    <lineage>
        <taxon>Bacteria</taxon>
        <taxon>Bacillati</taxon>
        <taxon>Actinomycetota</taxon>
        <taxon>Coriobacteriia</taxon>
        <taxon>Eggerthellales</taxon>
        <taxon>Eggerthellaceae</taxon>
        <taxon>Eggerthella</taxon>
    </lineage>
</organism>
<name>A0A3N0ITG7_9ACTN</name>
<dbReference type="Proteomes" id="UP000253817">
    <property type="component" value="Unassembled WGS sequence"/>
</dbReference>
<dbReference type="RefSeq" id="WP_114547865.1">
    <property type="nucleotide sequence ID" value="NZ_PPTT01000048.1"/>
</dbReference>
<accession>A0A3N0ITG7</accession>